<dbReference type="GO" id="GO:0016020">
    <property type="term" value="C:membrane"/>
    <property type="evidence" value="ECO:0007669"/>
    <property type="project" value="UniProtKB-SubCell"/>
</dbReference>
<reference evidence="17" key="1">
    <citation type="submission" date="2020-05" db="EMBL/GenBank/DDBJ databases">
        <title>Phylogenomic resolution of chytrid fungi.</title>
        <authorList>
            <person name="Stajich J.E."/>
            <person name="Amses K."/>
            <person name="Simmons R."/>
            <person name="Seto K."/>
            <person name="Myers J."/>
            <person name="Bonds A."/>
            <person name="Quandt C.A."/>
            <person name="Barry K."/>
            <person name="Liu P."/>
            <person name="Grigoriev I."/>
            <person name="Longcore J.E."/>
            <person name="James T.Y."/>
        </authorList>
    </citation>
    <scope>NUCLEOTIDE SEQUENCE</scope>
    <source>
        <strain evidence="17">JEL0513</strain>
    </source>
</reference>
<dbReference type="InterPro" id="IPR001757">
    <property type="entry name" value="P_typ_ATPase"/>
</dbReference>
<feature type="region of interest" description="Disordered" evidence="13">
    <location>
        <begin position="647"/>
        <end position="666"/>
    </location>
</feature>
<keyword evidence="10 14" id="KW-1133">Transmembrane helix</keyword>
<dbReference type="PRINTS" id="PR00119">
    <property type="entry name" value="CATATPASE"/>
</dbReference>
<keyword evidence="18" id="KW-1185">Reference proteome</keyword>
<evidence type="ECO:0000256" key="3">
    <source>
        <dbReference type="ARBA" id="ARBA00022553"/>
    </source>
</evidence>
<dbReference type="SFLD" id="SFLDF00027">
    <property type="entry name" value="p-type_atpase"/>
    <property type="match status" value="1"/>
</dbReference>
<dbReference type="PROSITE" id="PS00154">
    <property type="entry name" value="ATPASE_E1_E2"/>
    <property type="match status" value="1"/>
</dbReference>
<feature type="transmembrane region" description="Helical" evidence="14">
    <location>
        <begin position="1080"/>
        <end position="1097"/>
    </location>
</feature>
<dbReference type="InterPro" id="IPR044492">
    <property type="entry name" value="P_typ_ATPase_HD_dom"/>
</dbReference>
<evidence type="ECO:0000256" key="11">
    <source>
        <dbReference type="ARBA" id="ARBA00023136"/>
    </source>
</evidence>
<evidence type="ECO:0000256" key="8">
    <source>
        <dbReference type="ARBA" id="ARBA00022842"/>
    </source>
</evidence>
<gene>
    <name evidence="17" type="ORF">HK100_000103</name>
</gene>
<dbReference type="InterPro" id="IPR036412">
    <property type="entry name" value="HAD-like_sf"/>
</dbReference>
<dbReference type="GO" id="GO:0016887">
    <property type="term" value="F:ATP hydrolysis activity"/>
    <property type="evidence" value="ECO:0007669"/>
    <property type="project" value="InterPro"/>
</dbReference>
<dbReference type="InterPro" id="IPR023299">
    <property type="entry name" value="ATPase_P-typ_cyto_dom_N"/>
</dbReference>
<evidence type="ECO:0000256" key="2">
    <source>
        <dbReference type="ARBA" id="ARBA00006000"/>
    </source>
</evidence>
<dbReference type="NCBIfam" id="TIGR01494">
    <property type="entry name" value="ATPase_P-type"/>
    <property type="match status" value="1"/>
</dbReference>
<evidence type="ECO:0000259" key="16">
    <source>
        <dbReference type="Pfam" id="PF00690"/>
    </source>
</evidence>
<dbReference type="InterPro" id="IPR004014">
    <property type="entry name" value="ATPase_P-typ_cation-transptr_N"/>
</dbReference>
<comment type="subcellular location">
    <subcellularLocation>
        <location evidence="1">Membrane</location>
        <topology evidence="1">Multi-pass membrane protein</topology>
    </subcellularLocation>
</comment>
<dbReference type="PANTHER" id="PTHR45630:SF8">
    <property type="entry name" value="CATION-TRANSPORTING ATPASE"/>
    <property type="match status" value="1"/>
</dbReference>
<evidence type="ECO:0000256" key="10">
    <source>
        <dbReference type="ARBA" id="ARBA00022989"/>
    </source>
</evidence>
<organism evidence="17 18">
    <name type="scientific">Physocladia obscura</name>
    <dbReference type="NCBI Taxonomy" id="109957"/>
    <lineage>
        <taxon>Eukaryota</taxon>
        <taxon>Fungi</taxon>
        <taxon>Fungi incertae sedis</taxon>
        <taxon>Chytridiomycota</taxon>
        <taxon>Chytridiomycota incertae sedis</taxon>
        <taxon>Chytridiomycetes</taxon>
        <taxon>Chytridiales</taxon>
        <taxon>Chytriomycetaceae</taxon>
        <taxon>Physocladia</taxon>
    </lineage>
</organism>
<evidence type="ECO:0000256" key="12">
    <source>
        <dbReference type="ARBA" id="ARBA00049360"/>
    </source>
</evidence>
<dbReference type="SUPFAM" id="SSF81660">
    <property type="entry name" value="Metal cation-transporting ATPase, ATP-binding domain N"/>
    <property type="match status" value="1"/>
</dbReference>
<feature type="transmembrane region" description="Helical" evidence="14">
    <location>
        <begin position="1198"/>
        <end position="1216"/>
    </location>
</feature>
<dbReference type="InterPro" id="IPR018303">
    <property type="entry name" value="ATPase_P-typ_P_site"/>
</dbReference>
<feature type="domain" description="P-type ATPase A" evidence="15">
    <location>
        <begin position="135"/>
        <end position="255"/>
    </location>
</feature>
<evidence type="ECO:0000256" key="1">
    <source>
        <dbReference type="ARBA" id="ARBA00004141"/>
    </source>
</evidence>
<feature type="transmembrane region" description="Helical" evidence="14">
    <location>
        <begin position="1228"/>
        <end position="1248"/>
    </location>
</feature>
<dbReference type="Gene3D" id="2.70.150.10">
    <property type="entry name" value="Calcium-transporting ATPase, cytoplasmic transduction domain A"/>
    <property type="match status" value="1"/>
</dbReference>
<dbReference type="PANTHER" id="PTHR45630">
    <property type="entry name" value="CATION-TRANSPORTING ATPASE-RELATED"/>
    <property type="match status" value="1"/>
</dbReference>
<keyword evidence="4 14" id="KW-0812">Transmembrane</keyword>
<dbReference type="GO" id="GO:0019829">
    <property type="term" value="F:ATPase-coupled monoatomic cation transmembrane transporter activity"/>
    <property type="evidence" value="ECO:0007669"/>
    <property type="project" value="TreeGrafter"/>
</dbReference>
<evidence type="ECO:0000256" key="6">
    <source>
        <dbReference type="ARBA" id="ARBA00022741"/>
    </source>
</evidence>
<comment type="catalytic activity">
    <reaction evidence="12">
        <text>ATP + H2O = ADP + phosphate + H(+)</text>
        <dbReference type="Rhea" id="RHEA:13065"/>
        <dbReference type="ChEBI" id="CHEBI:15377"/>
        <dbReference type="ChEBI" id="CHEBI:15378"/>
        <dbReference type="ChEBI" id="CHEBI:30616"/>
        <dbReference type="ChEBI" id="CHEBI:43474"/>
        <dbReference type="ChEBI" id="CHEBI:456216"/>
    </reaction>
</comment>
<keyword evidence="5" id="KW-0479">Metal-binding</keyword>
<feature type="transmembrane region" description="Helical" evidence="14">
    <location>
        <begin position="1275"/>
        <end position="1295"/>
    </location>
</feature>
<evidence type="ECO:0000256" key="7">
    <source>
        <dbReference type="ARBA" id="ARBA00022840"/>
    </source>
</evidence>
<evidence type="ECO:0000256" key="9">
    <source>
        <dbReference type="ARBA" id="ARBA00022967"/>
    </source>
</evidence>
<dbReference type="Pfam" id="PF00122">
    <property type="entry name" value="E1-E2_ATPase"/>
    <property type="match status" value="1"/>
</dbReference>
<dbReference type="InterPro" id="IPR006544">
    <property type="entry name" value="P-type_TPase_V"/>
</dbReference>
<dbReference type="Pfam" id="PF00690">
    <property type="entry name" value="Cation_ATPase_N"/>
    <property type="match status" value="1"/>
</dbReference>
<dbReference type="GO" id="GO:0006874">
    <property type="term" value="P:intracellular calcium ion homeostasis"/>
    <property type="evidence" value="ECO:0007669"/>
    <property type="project" value="TreeGrafter"/>
</dbReference>
<evidence type="ECO:0000313" key="17">
    <source>
        <dbReference type="EMBL" id="KAJ3119934.1"/>
    </source>
</evidence>
<dbReference type="EMBL" id="JADGJH010001012">
    <property type="protein sequence ID" value="KAJ3119934.1"/>
    <property type="molecule type" value="Genomic_DNA"/>
</dbReference>
<dbReference type="SFLD" id="SFLDG00002">
    <property type="entry name" value="C1.7:_P-type_atpase_like"/>
    <property type="match status" value="1"/>
</dbReference>
<evidence type="ECO:0000256" key="13">
    <source>
        <dbReference type="SAM" id="MobiDB-lite"/>
    </source>
</evidence>
<keyword evidence="9" id="KW-1278">Translocase</keyword>
<dbReference type="Gene3D" id="3.40.50.1000">
    <property type="entry name" value="HAD superfamily/HAD-like"/>
    <property type="match status" value="2"/>
</dbReference>
<dbReference type="GO" id="GO:0005524">
    <property type="term" value="F:ATP binding"/>
    <property type="evidence" value="ECO:0007669"/>
    <property type="project" value="UniProtKB-KW"/>
</dbReference>
<evidence type="ECO:0000259" key="15">
    <source>
        <dbReference type="Pfam" id="PF00122"/>
    </source>
</evidence>
<sequence length="1445" mass="160799">MKEYKAFEYRKQRYVFLEGSNSFVRINSKLQTSFEFVHSLRKGLSQQEAEAILTRNGENVIKIEAVPINTMIFEKVAHPFYVFQAASVFIWNYEGYIAYAYLIALGSIFSIIWEIHLSKKNERALRDLVKEDDGEVTVLRNNGPGTVSVPTPINVQHLVVGDAVIVTAPAKVAADIVLVQGDCVVVDESSLTGESMLGVKTSLGYFDSKRSNEVFGADKCKENMLFCGSNIMEAKPSLHAVLFDNEDEIEKVVGVVVATGFNSSKGELFRGILHPKKLDFKFYRDAFKFIGVLGFIAVFASSNQLSNGLKDGYGTVWMIITSLDLITIAVPPALPLILTAGISKAVSRLKKSNIFCILPERMNYVGRVNTFCWDKTGTLTTSKVTWAGIERCRDAVLLGFKENLRRDGEGDFERAIATCHTLNCINGELAGNSVDREIFEASKFTFVQDESTVTWNGHIFPVIARVVKPLSHVTQTPTSARFPEDYHDITNLETSTHLSVTLKPGFLTLSIPKPSLLSTIVASPVRATPLSPSPSHSSNLTAESLLILRRFEFDPKLQRTSVIYKPSQSSRSPFGVTNKQLPWEALTVVTKGSPETIRNVCKKSTIPADYHSVFMKYASTGWYVLALAMKVLDDIDAAPHTEGLKTATASSDVSNRHKSHSTNCQPPVLKKSISLRKMMSTDSKMGGSFRASVATSSSLNISPKSIAENSFSDRIVIKNAQDLAAVTRDQVERDMKFLGFVLLQNPLKSESKVTVSTLTDANIKSVIITGDNAMTAINVARQLDLCSQALIIDVFDGIVGFRRLKQDFLAPEDVTNEQHDENTCQNILHHASSIDSLASLRLAKPRSKRVYMRLNATENNPCDSSDSVGLSLAQSQKSHISESVPKIRFRSATFNSDSSEPDMKKPVAESFKVYPLDEIGRAQAQMDPGTEVAVTGAALEMLIATREGWMTKENLVGEKFLDWLVLKGVVFARMKPDQKTWIIERMMKLGKFVGMCGDGANDSGALKAAHVGLALSDSEASIVAPFTSAGKRVADALKLLREGRCSLDVSFTFMFMYPVIQLATVSTLNQFGSGLSNNQYFFDDFFVVLGLAICMLRSSSARSLSPRRPTDDLFSAPVIYSILGQITICATFFSINLYSLTSEDDWYCSIRQARSGLNSSWMPLNPDAPYSVSYPCYTINPETDTISNLLIKSQENSVVWLFAHFQYAILSLAFIFASPHRRPMHTNLLYIIMFLAVTGVMSLMQLSWEEWRGFDFMQNVFSIREGVQWGQRITALYLAVTNLIFSLIWETIFINRFMRSWVESREGFDDKKLVLRIAKQAGILSANETELDTMNAKRNILENFGAITGIFRSNKKETNTAWEGYVQSVVSATANKYLDTRLNMTAELREAKAWDRKGSVSHIQSKEELEKSDICGNRFEFENGKDDGFEKGFDAWKDGRRQTLQ</sequence>
<dbReference type="GO" id="GO:0140358">
    <property type="term" value="F:P-type transmembrane transporter activity"/>
    <property type="evidence" value="ECO:0007669"/>
    <property type="project" value="InterPro"/>
</dbReference>
<dbReference type="SUPFAM" id="SSF81653">
    <property type="entry name" value="Calcium ATPase, transduction domain A"/>
    <property type="match status" value="1"/>
</dbReference>
<evidence type="ECO:0000313" key="18">
    <source>
        <dbReference type="Proteomes" id="UP001211907"/>
    </source>
</evidence>
<protein>
    <recommendedName>
        <fullName evidence="19">Cation-transporting ATPase</fullName>
    </recommendedName>
</protein>
<proteinExistence type="inferred from homology"/>
<dbReference type="InterPro" id="IPR059000">
    <property type="entry name" value="ATPase_P-type_domA"/>
</dbReference>
<dbReference type="GO" id="GO:0046872">
    <property type="term" value="F:metal ion binding"/>
    <property type="evidence" value="ECO:0007669"/>
    <property type="project" value="UniProtKB-KW"/>
</dbReference>
<dbReference type="SUPFAM" id="SSF56784">
    <property type="entry name" value="HAD-like"/>
    <property type="match status" value="1"/>
</dbReference>
<evidence type="ECO:0000256" key="5">
    <source>
        <dbReference type="ARBA" id="ARBA00022723"/>
    </source>
</evidence>
<feature type="transmembrane region" description="Helical" evidence="14">
    <location>
        <begin position="96"/>
        <end position="116"/>
    </location>
</feature>
<dbReference type="InterPro" id="IPR023298">
    <property type="entry name" value="ATPase_P-typ_TM_dom_sf"/>
</dbReference>
<evidence type="ECO:0000256" key="14">
    <source>
        <dbReference type="SAM" id="Phobius"/>
    </source>
</evidence>
<dbReference type="Proteomes" id="UP001211907">
    <property type="component" value="Unassembled WGS sequence"/>
</dbReference>
<feature type="transmembrane region" description="Helical" evidence="14">
    <location>
        <begin position="1118"/>
        <end position="1138"/>
    </location>
</feature>
<dbReference type="InterPro" id="IPR023214">
    <property type="entry name" value="HAD_sf"/>
</dbReference>
<keyword evidence="3" id="KW-0597">Phosphoprotein</keyword>
<name>A0AAD5SYW8_9FUNG</name>
<dbReference type="Gene3D" id="3.40.1110.10">
    <property type="entry name" value="Calcium-transporting ATPase, cytoplasmic domain N"/>
    <property type="match status" value="1"/>
</dbReference>
<keyword evidence="6" id="KW-0547">Nucleotide-binding</keyword>
<accession>A0AAD5SYW8</accession>
<dbReference type="SFLD" id="SFLDS00003">
    <property type="entry name" value="Haloacid_Dehalogenase"/>
    <property type="match status" value="1"/>
</dbReference>
<feature type="domain" description="Cation-transporting P-type ATPase N-terminal" evidence="16">
    <location>
        <begin position="37"/>
        <end position="90"/>
    </location>
</feature>
<keyword evidence="11 14" id="KW-0472">Membrane</keyword>
<comment type="similarity">
    <text evidence="2">Belongs to the cation transport ATPase (P-type) (TC 3.A.3) family. Type V subfamily.</text>
</comment>
<keyword evidence="7" id="KW-0067">ATP-binding</keyword>
<dbReference type="Gene3D" id="1.20.1110.10">
    <property type="entry name" value="Calcium-transporting ATPase, transmembrane domain"/>
    <property type="match status" value="1"/>
</dbReference>
<keyword evidence="8" id="KW-0460">Magnesium</keyword>
<dbReference type="InterPro" id="IPR008250">
    <property type="entry name" value="ATPase_P-typ_transduc_dom_A_sf"/>
</dbReference>
<dbReference type="PROSITE" id="PS01229">
    <property type="entry name" value="COF_2"/>
    <property type="match status" value="1"/>
</dbReference>
<dbReference type="SUPFAM" id="SSF81665">
    <property type="entry name" value="Calcium ATPase, transmembrane domain M"/>
    <property type="match status" value="1"/>
</dbReference>
<evidence type="ECO:0000256" key="4">
    <source>
        <dbReference type="ARBA" id="ARBA00022692"/>
    </source>
</evidence>
<comment type="caution">
    <text evidence="17">The sequence shown here is derived from an EMBL/GenBank/DDBJ whole genome shotgun (WGS) entry which is preliminary data.</text>
</comment>
<evidence type="ECO:0008006" key="19">
    <source>
        <dbReference type="Google" id="ProtNLM"/>
    </source>
</evidence>